<evidence type="ECO:0000256" key="1">
    <source>
        <dbReference type="ARBA" id="ARBA00006987"/>
    </source>
</evidence>
<dbReference type="InterPro" id="IPR005064">
    <property type="entry name" value="BUG"/>
</dbReference>
<feature type="chain" id="PRO_5011739265" evidence="2">
    <location>
        <begin position="25"/>
        <end position="322"/>
    </location>
</feature>
<dbReference type="PIRSF" id="PIRSF017082">
    <property type="entry name" value="YflP"/>
    <property type="match status" value="1"/>
</dbReference>
<proteinExistence type="inferred from homology"/>
<dbReference type="Gene3D" id="3.40.190.150">
    <property type="entry name" value="Bordetella uptake gene, domain 1"/>
    <property type="match status" value="1"/>
</dbReference>
<dbReference type="OrthoDB" id="7249565at2"/>
<dbReference type="Pfam" id="PF03401">
    <property type="entry name" value="TctC"/>
    <property type="match status" value="1"/>
</dbReference>
<feature type="signal peptide" evidence="2">
    <location>
        <begin position="1"/>
        <end position="24"/>
    </location>
</feature>
<gene>
    <name evidence="3" type="ORF">SAMN02745775_10217</name>
</gene>
<organism evidence="3 4">
    <name type="scientific">Falsiroseomonas stagni DSM 19981</name>
    <dbReference type="NCBI Taxonomy" id="1123062"/>
    <lineage>
        <taxon>Bacteria</taxon>
        <taxon>Pseudomonadati</taxon>
        <taxon>Pseudomonadota</taxon>
        <taxon>Alphaproteobacteria</taxon>
        <taxon>Acetobacterales</taxon>
        <taxon>Roseomonadaceae</taxon>
        <taxon>Falsiroseomonas</taxon>
    </lineage>
</organism>
<accession>A0A1I3YZP2</accession>
<evidence type="ECO:0000313" key="4">
    <source>
        <dbReference type="Proteomes" id="UP000199473"/>
    </source>
</evidence>
<dbReference type="InterPro" id="IPR042100">
    <property type="entry name" value="Bug_dom1"/>
</dbReference>
<sequence>MPRLTRRAALALPAILAAPLAARAQSRTITLICPFGPGTNVDQIARLIAPEIGSRLERQVVVENVTGAGGTIATERAARATPDGTTLLIGVESTINVAQLVTPSTTRYDGLRDFAPIHMIATLPLLLIGRPNLPASFAELIAMSASRPAPFSFGSSGTGTSLHLFGELLVQRAGLKMEHVPYRMGAQMLTDVMSGQLDLAISTLTSSAPMVRDDKVRAWGVSSPARHPFLPDMPTFAEQPQTAGMSMEVWQALFAPARTDPAFVARVSAAAAAAMATPDLQRRIRDIGQTPSTLTGDALNTFLREESARYEALVKAANIQPQ</sequence>
<dbReference type="AlphaFoldDB" id="A0A1I3YZP2"/>
<protein>
    <submittedName>
        <fullName evidence="3">Tripartite-type tricarboxylate transporter, receptor component TctC</fullName>
    </submittedName>
</protein>
<dbReference type="RefSeq" id="WP_092957664.1">
    <property type="nucleotide sequence ID" value="NZ_FOSQ01000002.1"/>
</dbReference>
<dbReference type="SUPFAM" id="SSF53850">
    <property type="entry name" value="Periplasmic binding protein-like II"/>
    <property type="match status" value="1"/>
</dbReference>
<keyword evidence="3" id="KW-0675">Receptor</keyword>
<dbReference type="Gene3D" id="3.40.190.10">
    <property type="entry name" value="Periplasmic binding protein-like II"/>
    <property type="match status" value="1"/>
</dbReference>
<keyword evidence="2" id="KW-0732">Signal</keyword>
<dbReference type="PANTHER" id="PTHR42928:SF5">
    <property type="entry name" value="BLR1237 PROTEIN"/>
    <property type="match status" value="1"/>
</dbReference>
<dbReference type="PANTHER" id="PTHR42928">
    <property type="entry name" value="TRICARBOXYLATE-BINDING PROTEIN"/>
    <property type="match status" value="1"/>
</dbReference>
<dbReference type="STRING" id="1123062.SAMN02745775_10217"/>
<comment type="similarity">
    <text evidence="1">Belongs to the UPF0065 (bug) family.</text>
</comment>
<name>A0A1I3YZP2_9PROT</name>
<evidence type="ECO:0000313" key="3">
    <source>
        <dbReference type="EMBL" id="SFK37354.1"/>
    </source>
</evidence>
<dbReference type="CDD" id="cd07012">
    <property type="entry name" value="PBP2_Bug_TTT"/>
    <property type="match status" value="1"/>
</dbReference>
<dbReference type="EMBL" id="FOSQ01000002">
    <property type="protein sequence ID" value="SFK37354.1"/>
    <property type="molecule type" value="Genomic_DNA"/>
</dbReference>
<dbReference type="Proteomes" id="UP000199473">
    <property type="component" value="Unassembled WGS sequence"/>
</dbReference>
<reference evidence="3 4" key="1">
    <citation type="submission" date="2016-10" db="EMBL/GenBank/DDBJ databases">
        <authorList>
            <person name="de Groot N.N."/>
        </authorList>
    </citation>
    <scope>NUCLEOTIDE SEQUENCE [LARGE SCALE GENOMIC DNA]</scope>
    <source>
        <strain evidence="3 4">DSM 19981</strain>
    </source>
</reference>
<evidence type="ECO:0000256" key="2">
    <source>
        <dbReference type="SAM" id="SignalP"/>
    </source>
</evidence>
<keyword evidence="4" id="KW-1185">Reference proteome</keyword>